<dbReference type="FunFam" id="3.20.20.80:FF:000242">
    <property type="entry name" value="Glycogen debranching enzyme Gdb1, putative"/>
    <property type="match status" value="1"/>
</dbReference>
<sequence>MAPHQVNNHVVHLCPLRDDGSPDLPGEPPYIYLPPPTTPAYSIRFEIEGTSSICRQGSLWVNIPAKDEAFDRKNFREYKLQPSFNDTIKIDIPVHQAGAFEFYTTYTPLPVFTTGKVDVPQPTRTTTFFIDVSPLLEVQKSRLPLDAISVISLLSKFMGRYPEDWTRHFHGISERGYNMVHFTPLMMRGDSNSPYSIYDQLAFDKAVFPHGEDDITDMLTKMEHDYGLMSLTDVVWNHTANNSKWLEHHPDAGYNIKTSPHLQSAYELDTELLKYSASLKSRGLPTHLSSTDDLLRIMDGVKVHVIGAIKLWEFYVCDVEAGCKNVIAAWKEGNVDNKVNLPDDAGDWSLKQKADWLVGSAFIGTDRMGERFRRRPDANKAAALVQRLFGKYNSKINDAGDERAAYSTLHRFLDEVNLAWYREYDGDVGAIMEQIYNRTKYVRLDDHGPKLGDITDDKPLIETYFTRLPSNDITKQHDPNSLALANNGWVWAADVMRDNAGPRSKVYLRRELIVWGDCVKLRYGSKPEDSPYLWEHMTKYTKLMAKHFHGFRIDNCHSTPLHVAAHMLDSARAVRPNLVVFAELFSGDEKMDFLYCQKLGISALIREAMQVWSTAEMSKLVHINCGRPVGSFEVDDIAGADKSSSNGSMSPNGAQPQGREVIHKIVPSKIHALLMDCTHDNETPIQRRDGRDTIATSALVGMCASASGSVFGMDELYPELIELVHETRQYTSPYSNLQLDEGLRIGPFEGAGSIKKLMNQLHTIMGKDHYSEAHVHHDGEYITVHRIQPKSRKGYYLIAHTAYPGYGNGNAGFQPQQLAGTKAKLLGAWNLEVDQSDEAKRAASHDKVLRGVPSKTKDIHGITIEQRGDDAYIHVSDKFPPGSVAVFETWIPSAEHSEGLDKYVTSGAREAFKDVSFTDLNAILYRADSEERASSGGSDGAYNIPGIGPLVYCGLQGWWSVLRDVIANNDLGHPLCNHLREGQWALDYIVGRLEKHSNDPLYTGLQAPTEWLKLRFDAIRKLPAFLLPRYFALVVQTAYKAATDRSVELFSENVHTGPRFVKSLAMVSVQMQGYMPNASLWPNKLVPSLAAGLPHFAQDWARCWGRDIMIAMRGLLLCTGRYNDAREHIHCFASVVKHGMIPNLLGSGKLPRYNSRDSVWFFLQNIQDYVELAPHGIDILQDQVKRRFLPYKDDWFAWDDPRAYSQSSSVEDVVQECLQRHAAGMHFREYNAGPDIDSQMKSEGFNIDIDVDWNTGIIYGGNEWNCGTWMDKMGESTKAGSKGHPGTSRDGAPVEITGLLYSALKWVDGLKSAGKFKYDGVTTSEGKLITYGAWALKLKQNFERCYYVPFDQSEWSKYDINPKIVNRHGVYKDVHRGKKEYRDYQLRPNFPIAMTVAPDLFDPQHALGALEQADKYLRGPYGMATLDPGDMEYRPYYVNSEDSDDYLTAKGRCYHQGPEWVFPTGYFLRALLRFDLMRRKTKEERLESFQQVTKRLHGCMQMIKDSQWAGLTELTNKNGAYCSDSCPTQSWSAGLLLDLYDDASKYSIEG</sequence>
<dbReference type="SUPFAM" id="SSF48208">
    <property type="entry name" value="Six-hairpin glycosidases"/>
    <property type="match status" value="1"/>
</dbReference>
<dbReference type="InterPro" id="IPR010401">
    <property type="entry name" value="AGL/Gdb1"/>
</dbReference>
<keyword evidence="13" id="KW-0511">Multifunctional enzyme</keyword>
<evidence type="ECO:0000256" key="10">
    <source>
        <dbReference type="ARBA" id="ARBA00022679"/>
    </source>
</evidence>
<feature type="domain" description="Glycogen debranching enzyme glucanotransferase" evidence="19">
    <location>
        <begin position="142"/>
        <end position="579"/>
    </location>
</feature>
<evidence type="ECO:0000256" key="12">
    <source>
        <dbReference type="ARBA" id="ARBA00023056"/>
    </source>
</evidence>
<evidence type="ECO:0000256" key="8">
    <source>
        <dbReference type="ARBA" id="ARBA00022490"/>
    </source>
</evidence>
<dbReference type="GO" id="GO:0004135">
    <property type="term" value="F:amylo-alpha-1,6-glucosidase activity"/>
    <property type="evidence" value="ECO:0007669"/>
    <property type="project" value="UniProtKB-EC"/>
</dbReference>
<dbReference type="SUPFAM" id="SSF51445">
    <property type="entry name" value="(Trans)glycosidases"/>
    <property type="match status" value="1"/>
</dbReference>
<evidence type="ECO:0000256" key="5">
    <source>
        <dbReference type="ARBA" id="ARBA00012560"/>
    </source>
</evidence>
<evidence type="ECO:0000256" key="1">
    <source>
        <dbReference type="ARBA" id="ARBA00000439"/>
    </source>
</evidence>
<evidence type="ECO:0000313" key="21">
    <source>
        <dbReference type="EMBL" id="QIW96788.1"/>
    </source>
</evidence>
<dbReference type="CDD" id="cd11327">
    <property type="entry name" value="AmyAc_Glg_debranch_2"/>
    <property type="match status" value="1"/>
</dbReference>
<evidence type="ECO:0000256" key="16">
    <source>
        <dbReference type="ARBA" id="ARBA00031477"/>
    </source>
</evidence>
<dbReference type="InterPro" id="IPR008928">
    <property type="entry name" value="6-hairpin_glycosidase_sf"/>
</dbReference>
<organism evidence="21 22">
    <name type="scientific">Peltaster fructicola</name>
    <dbReference type="NCBI Taxonomy" id="286661"/>
    <lineage>
        <taxon>Eukaryota</taxon>
        <taxon>Fungi</taxon>
        <taxon>Dikarya</taxon>
        <taxon>Ascomycota</taxon>
        <taxon>Pezizomycotina</taxon>
        <taxon>Dothideomycetes</taxon>
        <taxon>Dothideomycetes incertae sedis</taxon>
        <taxon>Peltaster</taxon>
    </lineage>
</organism>
<dbReference type="Pfam" id="PF14699">
    <property type="entry name" value="hGDE_N"/>
    <property type="match status" value="1"/>
</dbReference>
<dbReference type="EC" id="3.2.1.33" evidence="6"/>
<dbReference type="GO" id="GO:0005978">
    <property type="term" value="P:glycogen biosynthetic process"/>
    <property type="evidence" value="ECO:0007669"/>
    <property type="project" value="UniProtKB-KW"/>
</dbReference>
<name>A0A6H0XQ97_9PEZI</name>
<feature type="domain" description="Eukaryotic glycogen debranching enzyme N-terminal" evidence="18">
    <location>
        <begin position="43"/>
        <end position="138"/>
    </location>
</feature>
<dbReference type="PANTHER" id="PTHR10569">
    <property type="entry name" value="GLYCOGEN DEBRANCHING ENZYME"/>
    <property type="match status" value="1"/>
</dbReference>
<evidence type="ECO:0000256" key="4">
    <source>
        <dbReference type="ARBA" id="ARBA00004496"/>
    </source>
</evidence>
<dbReference type="InterPro" id="IPR032790">
    <property type="entry name" value="GDE_C"/>
</dbReference>
<dbReference type="EMBL" id="CP051140">
    <property type="protein sequence ID" value="QIW96788.1"/>
    <property type="molecule type" value="Genomic_DNA"/>
</dbReference>
<feature type="domain" description="Glycogen debranching enzyme central" evidence="20">
    <location>
        <begin position="750"/>
        <end position="993"/>
    </location>
</feature>
<dbReference type="Pfam" id="PF14702">
    <property type="entry name" value="hGDE_central"/>
    <property type="match status" value="1"/>
</dbReference>
<dbReference type="InterPro" id="IPR032788">
    <property type="entry name" value="AGL_central"/>
</dbReference>
<dbReference type="GO" id="GO:0005737">
    <property type="term" value="C:cytoplasm"/>
    <property type="evidence" value="ECO:0007669"/>
    <property type="project" value="UniProtKB-SubCell"/>
</dbReference>
<evidence type="ECO:0000256" key="9">
    <source>
        <dbReference type="ARBA" id="ARBA00022676"/>
    </source>
</evidence>
<evidence type="ECO:0000256" key="7">
    <source>
        <dbReference type="ARBA" id="ARBA00020723"/>
    </source>
</evidence>
<evidence type="ECO:0000256" key="14">
    <source>
        <dbReference type="ARBA" id="ARBA00023295"/>
    </source>
</evidence>
<dbReference type="PANTHER" id="PTHR10569:SF2">
    <property type="entry name" value="GLYCOGEN DEBRANCHING ENZYME"/>
    <property type="match status" value="1"/>
</dbReference>
<keyword evidence="14" id="KW-0326">Glycosidase</keyword>
<dbReference type="InterPro" id="IPR012341">
    <property type="entry name" value="6hp_glycosidase-like_sf"/>
</dbReference>
<dbReference type="GO" id="GO:0005980">
    <property type="term" value="P:glycogen catabolic process"/>
    <property type="evidence" value="ECO:0007669"/>
    <property type="project" value="InterPro"/>
</dbReference>
<keyword evidence="12" id="KW-0320">Glycogen biosynthesis</keyword>
<feature type="domain" description="Glycogen debranching enzyme C-terminal" evidence="17">
    <location>
        <begin position="1076"/>
        <end position="1537"/>
    </location>
</feature>
<keyword evidence="22" id="KW-1185">Reference proteome</keyword>
<evidence type="ECO:0000256" key="15">
    <source>
        <dbReference type="ARBA" id="ARBA00025780"/>
    </source>
</evidence>
<protein>
    <recommendedName>
        <fullName evidence="7">Glycogen debranching enzyme</fullName>
        <ecNumber evidence="5">2.4.1.25</ecNumber>
        <ecNumber evidence="6">3.2.1.33</ecNumber>
    </recommendedName>
    <alternativeName>
        <fullName evidence="16">Glycogen debrancher</fullName>
    </alternativeName>
</protein>
<evidence type="ECO:0000256" key="6">
    <source>
        <dbReference type="ARBA" id="ARBA00012778"/>
    </source>
</evidence>
<dbReference type="InterPro" id="IPR029436">
    <property type="entry name" value="AGL_euk_N"/>
</dbReference>
<comment type="catalytic activity">
    <reaction evidence="2">
        <text>Hydrolysis of (1-&gt;6)-alpha-D-glucosidic branch linkages in glycogen phosphorylase limit dextrin.</text>
        <dbReference type="EC" id="3.2.1.33"/>
    </reaction>
</comment>
<keyword evidence="11" id="KW-0378">Hydrolase</keyword>
<comment type="catalytic activity">
    <reaction evidence="1">
        <text>Transfers a segment of a (1-&gt;4)-alpha-D-glucan to a new position in an acceptor, which may be glucose or a (1-&gt;4)-alpha-D-glucan.</text>
        <dbReference type="EC" id="2.4.1.25"/>
    </reaction>
</comment>
<proteinExistence type="inferred from homology"/>
<gene>
    <name evidence="21" type="ORF">AMS68_002306</name>
</gene>
<comment type="similarity">
    <text evidence="15">Belongs to the glycogen debranching enzyme family.</text>
</comment>
<evidence type="ECO:0000259" key="20">
    <source>
        <dbReference type="Pfam" id="PF14702"/>
    </source>
</evidence>
<keyword evidence="10" id="KW-0808">Transferase</keyword>
<dbReference type="Gene3D" id="1.50.10.10">
    <property type="match status" value="1"/>
</dbReference>
<accession>A0A6H0XQ97</accession>
<dbReference type="Gene3D" id="3.20.20.80">
    <property type="entry name" value="Glycosidases"/>
    <property type="match status" value="2"/>
</dbReference>
<keyword evidence="9" id="KW-0328">Glycosyltransferase</keyword>
<comment type="subcellular location">
    <subcellularLocation>
        <location evidence="4">Cytoplasm</location>
    </subcellularLocation>
</comment>
<evidence type="ECO:0000259" key="17">
    <source>
        <dbReference type="Pfam" id="PF06202"/>
    </source>
</evidence>
<comment type="function">
    <text evidence="3">Multifunctional enzyme acting as 1,4-alpha-D-glucan:1,4-alpha-D-glucan 4-alpha-D-glycosyltransferase and amylo-1,6-glucosidase in glycogen degradation.</text>
</comment>
<keyword evidence="8" id="KW-0963">Cytoplasm</keyword>
<dbReference type="EC" id="2.4.1.25" evidence="5"/>
<dbReference type="Pfam" id="PF14701">
    <property type="entry name" value="hDGE_amylase"/>
    <property type="match status" value="1"/>
</dbReference>
<dbReference type="FunFam" id="1.50.10.10:FF:000039">
    <property type="entry name" value="Glycogen debranching enzyme Gdb1, putative"/>
    <property type="match status" value="1"/>
</dbReference>
<evidence type="ECO:0000259" key="19">
    <source>
        <dbReference type="Pfam" id="PF14701"/>
    </source>
</evidence>
<evidence type="ECO:0000256" key="3">
    <source>
        <dbReference type="ARBA" id="ARBA00003530"/>
    </source>
</evidence>
<evidence type="ECO:0000256" key="11">
    <source>
        <dbReference type="ARBA" id="ARBA00022801"/>
    </source>
</evidence>
<dbReference type="Proteomes" id="UP000503462">
    <property type="component" value="Chromosome 2"/>
</dbReference>
<reference evidence="21 22" key="1">
    <citation type="journal article" date="2016" name="Sci. Rep.">
        <title>Peltaster fructicola genome reveals evolution from an invasive phytopathogen to an ectophytic parasite.</title>
        <authorList>
            <person name="Xu C."/>
            <person name="Chen H."/>
            <person name="Gleason M.L."/>
            <person name="Xu J.R."/>
            <person name="Liu H."/>
            <person name="Zhang R."/>
            <person name="Sun G."/>
        </authorList>
    </citation>
    <scope>NUCLEOTIDE SEQUENCE [LARGE SCALE GENOMIC DNA]</scope>
    <source>
        <strain evidence="21 22">LNHT1506</strain>
    </source>
</reference>
<evidence type="ECO:0000256" key="2">
    <source>
        <dbReference type="ARBA" id="ARBA00000927"/>
    </source>
</evidence>
<evidence type="ECO:0000259" key="18">
    <source>
        <dbReference type="Pfam" id="PF14699"/>
    </source>
</evidence>
<dbReference type="OrthoDB" id="10248904at2759"/>
<evidence type="ECO:0000256" key="13">
    <source>
        <dbReference type="ARBA" id="ARBA00023268"/>
    </source>
</evidence>
<dbReference type="GO" id="GO:0004134">
    <property type="term" value="F:4-alpha-glucanotransferase activity"/>
    <property type="evidence" value="ECO:0007669"/>
    <property type="project" value="UniProtKB-EC"/>
</dbReference>
<dbReference type="InterPro" id="IPR017853">
    <property type="entry name" value="GH"/>
</dbReference>
<dbReference type="InterPro" id="IPR032792">
    <property type="entry name" value="AGL_glucanoTrfase"/>
</dbReference>
<dbReference type="Pfam" id="PF06202">
    <property type="entry name" value="GDE_C"/>
    <property type="match status" value="1"/>
</dbReference>
<evidence type="ECO:0000313" key="22">
    <source>
        <dbReference type="Proteomes" id="UP000503462"/>
    </source>
</evidence>